<proteinExistence type="predicted"/>
<evidence type="ECO:0000313" key="2">
    <source>
        <dbReference type="Proteomes" id="UP000790377"/>
    </source>
</evidence>
<reference evidence="1" key="1">
    <citation type="journal article" date="2021" name="New Phytol.">
        <title>Evolutionary innovations through gain and loss of genes in the ectomycorrhizal Boletales.</title>
        <authorList>
            <person name="Wu G."/>
            <person name="Miyauchi S."/>
            <person name="Morin E."/>
            <person name="Kuo A."/>
            <person name="Drula E."/>
            <person name="Varga T."/>
            <person name="Kohler A."/>
            <person name="Feng B."/>
            <person name="Cao Y."/>
            <person name="Lipzen A."/>
            <person name="Daum C."/>
            <person name="Hundley H."/>
            <person name="Pangilinan J."/>
            <person name="Johnson J."/>
            <person name="Barry K."/>
            <person name="LaButti K."/>
            <person name="Ng V."/>
            <person name="Ahrendt S."/>
            <person name="Min B."/>
            <person name="Choi I.G."/>
            <person name="Park H."/>
            <person name="Plett J.M."/>
            <person name="Magnuson J."/>
            <person name="Spatafora J.W."/>
            <person name="Nagy L.G."/>
            <person name="Henrissat B."/>
            <person name="Grigoriev I.V."/>
            <person name="Yang Z.L."/>
            <person name="Xu J."/>
            <person name="Martin F.M."/>
        </authorList>
    </citation>
    <scope>NUCLEOTIDE SEQUENCE</scope>
    <source>
        <strain evidence="1">ATCC 28755</strain>
    </source>
</reference>
<evidence type="ECO:0000313" key="1">
    <source>
        <dbReference type="EMBL" id="KAH7910978.1"/>
    </source>
</evidence>
<accession>A0ACB8AE61</accession>
<gene>
    <name evidence="1" type="ORF">BJ138DRAFT_1113630</name>
</gene>
<dbReference type="EMBL" id="MU267694">
    <property type="protein sequence ID" value="KAH7910978.1"/>
    <property type="molecule type" value="Genomic_DNA"/>
</dbReference>
<keyword evidence="2" id="KW-1185">Reference proteome</keyword>
<comment type="caution">
    <text evidence="1">The sequence shown here is derived from an EMBL/GenBank/DDBJ whole genome shotgun (WGS) entry which is preliminary data.</text>
</comment>
<protein>
    <submittedName>
        <fullName evidence="1">Cyanovirin-N</fullName>
    </submittedName>
</protein>
<sequence>MFAFDHCIRIRVFALAFKHPTKSGFNSLYPLALARNTPSEMTIPSNDPGLGSFIEHKPSILSKHAITTLSLIISGLTVFGASTVRAGNGFTASCSNYYVTGTDLHADCLNSDSSATYATQVDLNYCLANSGGSLVCSSGGSYSYTCSNCELASGSYFECSCSGGSGTTGIDLNSCVGNSNGGLYC</sequence>
<name>A0ACB8AE61_9AGAM</name>
<organism evidence="1 2">
    <name type="scientific">Hygrophoropsis aurantiaca</name>
    <dbReference type="NCBI Taxonomy" id="72124"/>
    <lineage>
        <taxon>Eukaryota</taxon>
        <taxon>Fungi</taxon>
        <taxon>Dikarya</taxon>
        <taxon>Basidiomycota</taxon>
        <taxon>Agaricomycotina</taxon>
        <taxon>Agaricomycetes</taxon>
        <taxon>Agaricomycetidae</taxon>
        <taxon>Boletales</taxon>
        <taxon>Coniophorineae</taxon>
        <taxon>Hygrophoropsidaceae</taxon>
        <taxon>Hygrophoropsis</taxon>
    </lineage>
</organism>
<dbReference type="Proteomes" id="UP000790377">
    <property type="component" value="Unassembled WGS sequence"/>
</dbReference>